<feature type="compositionally biased region" description="Polar residues" evidence="2">
    <location>
        <begin position="51"/>
        <end position="61"/>
    </location>
</feature>
<dbReference type="PROSITE" id="PS50888">
    <property type="entry name" value="BHLH"/>
    <property type="match status" value="1"/>
</dbReference>
<keyword evidence="5" id="KW-1185">Reference proteome</keyword>
<evidence type="ECO:0000259" key="3">
    <source>
        <dbReference type="PROSITE" id="PS50888"/>
    </source>
</evidence>
<dbReference type="PANTHER" id="PTHR47336:SF4">
    <property type="entry name" value="BHLH TRANSCRIPTION FACTOR (EUROFUNG)"/>
    <property type="match status" value="1"/>
</dbReference>
<protein>
    <recommendedName>
        <fullName evidence="3">BHLH domain-containing protein</fullName>
    </recommendedName>
</protein>
<feature type="compositionally biased region" description="Low complexity" evidence="2">
    <location>
        <begin position="34"/>
        <end position="50"/>
    </location>
</feature>
<evidence type="ECO:0000256" key="1">
    <source>
        <dbReference type="SAM" id="Coils"/>
    </source>
</evidence>
<dbReference type="STRING" id="1036612.A0A1L9T589"/>
<dbReference type="RefSeq" id="XP_040698337.1">
    <property type="nucleotide sequence ID" value="XM_040847310.1"/>
</dbReference>
<dbReference type="AlphaFoldDB" id="A0A1L9T589"/>
<organism evidence="4 5">
    <name type="scientific">Aspergillus sydowii CBS 593.65</name>
    <dbReference type="NCBI Taxonomy" id="1036612"/>
    <lineage>
        <taxon>Eukaryota</taxon>
        <taxon>Fungi</taxon>
        <taxon>Dikarya</taxon>
        <taxon>Ascomycota</taxon>
        <taxon>Pezizomycotina</taxon>
        <taxon>Eurotiomycetes</taxon>
        <taxon>Eurotiomycetidae</taxon>
        <taxon>Eurotiales</taxon>
        <taxon>Aspergillaceae</taxon>
        <taxon>Aspergillus</taxon>
        <taxon>Aspergillus subgen. Nidulantes</taxon>
    </lineage>
</organism>
<reference evidence="5" key="1">
    <citation type="journal article" date="2017" name="Genome Biol.">
        <title>Comparative genomics reveals high biological diversity and specific adaptations in the industrially and medically important fungal genus Aspergillus.</title>
        <authorList>
            <person name="de Vries R.P."/>
            <person name="Riley R."/>
            <person name="Wiebenga A."/>
            <person name="Aguilar-Osorio G."/>
            <person name="Amillis S."/>
            <person name="Uchima C.A."/>
            <person name="Anderluh G."/>
            <person name="Asadollahi M."/>
            <person name="Askin M."/>
            <person name="Barry K."/>
            <person name="Battaglia E."/>
            <person name="Bayram O."/>
            <person name="Benocci T."/>
            <person name="Braus-Stromeyer S.A."/>
            <person name="Caldana C."/>
            <person name="Canovas D."/>
            <person name="Cerqueira G.C."/>
            <person name="Chen F."/>
            <person name="Chen W."/>
            <person name="Choi C."/>
            <person name="Clum A."/>
            <person name="Dos Santos R.A."/>
            <person name="Damasio A.R."/>
            <person name="Diallinas G."/>
            <person name="Emri T."/>
            <person name="Fekete E."/>
            <person name="Flipphi M."/>
            <person name="Freyberg S."/>
            <person name="Gallo A."/>
            <person name="Gournas C."/>
            <person name="Habgood R."/>
            <person name="Hainaut M."/>
            <person name="Harispe M.L."/>
            <person name="Henrissat B."/>
            <person name="Hilden K.S."/>
            <person name="Hope R."/>
            <person name="Hossain A."/>
            <person name="Karabika E."/>
            <person name="Karaffa L."/>
            <person name="Karanyi Z."/>
            <person name="Krasevec N."/>
            <person name="Kuo A."/>
            <person name="Kusch H."/>
            <person name="LaButti K."/>
            <person name="Lagendijk E.L."/>
            <person name="Lapidus A."/>
            <person name="Levasseur A."/>
            <person name="Lindquist E."/>
            <person name="Lipzen A."/>
            <person name="Logrieco A.F."/>
            <person name="MacCabe A."/>
            <person name="Maekelae M.R."/>
            <person name="Malavazi I."/>
            <person name="Melin P."/>
            <person name="Meyer V."/>
            <person name="Mielnichuk N."/>
            <person name="Miskei M."/>
            <person name="Molnar A.P."/>
            <person name="Mule G."/>
            <person name="Ngan C.Y."/>
            <person name="Orejas M."/>
            <person name="Orosz E."/>
            <person name="Ouedraogo J.P."/>
            <person name="Overkamp K.M."/>
            <person name="Park H.-S."/>
            <person name="Perrone G."/>
            <person name="Piumi F."/>
            <person name="Punt P.J."/>
            <person name="Ram A.F."/>
            <person name="Ramon A."/>
            <person name="Rauscher S."/>
            <person name="Record E."/>
            <person name="Riano-Pachon D.M."/>
            <person name="Robert V."/>
            <person name="Roehrig J."/>
            <person name="Ruller R."/>
            <person name="Salamov A."/>
            <person name="Salih N.S."/>
            <person name="Samson R.A."/>
            <person name="Sandor E."/>
            <person name="Sanguinetti M."/>
            <person name="Schuetze T."/>
            <person name="Sepcic K."/>
            <person name="Shelest E."/>
            <person name="Sherlock G."/>
            <person name="Sophianopoulou V."/>
            <person name="Squina F.M."/>
            <person name="Sun H."/>
            <person name="Susca A."/>
            <person name="Todd R.B."/>
            <person name="Tsang A."/>
            <person name="Unkles S.E."/>
            <person name="van de Wiele N."/>
            <person name="van Rossen-Uffink D."/>
            <person name="Oliveira J.V."/>
            <person name="Vesth T.C."/>
            <person name="Visser J."/>
            <person name="Yu J.-H."/>
            <person name="Zhou M."/>
            <person name="Andersen M.R."/>
            <person name="Archer D.B."/>
            <person name="Baker S.E."/>
            <person name="Benoit I."/>
            <person name="Brakhage A.A."/>
            <person name="Braus G.H."/>
            <person name="Fischer R."/>
            <person name="Frisvad J.C."/>
            <person name="Goldman G.H."/>
            <person name="Houbraken J."/>
            <person name="Oakley B."/>
            <person name="Pocsi I."/>
            <person name="Scazzocchio C."/>
            <person name="Seiboth B."/>
            <person name="vanKuyk P.A."/>
            <person name="Wortman J."/>
            <person name="Dyer P.S."/>
            <person name="Grigoriev I.V."/>
        </authorList>
    </citation>
    <scope>NUCLEOTIDE SEQUENCE [LARGE SCALE GENOMIC DNA]</scope>
    <source>
        <strain evidence="5">CBS 593.65</strain>
    </source>
</reference>
<dbReference type="PANTHER" id="PTHR47336">
    <property type="entry name" value="TRANSCRIPTION FACTOR HMS1-RELATED"/>
    <property type="match status" value="1"/>
</dbReference>
<proteinExistence type="predicted"/>
<feature type="region of interest" description="Disordered" evidence="2">
    <location>
        <begin position="34"/>
        <end position="72"/>
    </location>
</feature>
<dbReference type="Gene3D" id="4.10.280.10">
    <property type="entry name" value="Helix-loop-helix DNA-binding domain"/>
    <property type="match status" value="1"/>
</dbReference>
<dbReference type="InterPro" id="IPR036638">
    <property type="entry name" value="HLH_DNA-bd_sf"/>
</dbReference>
<dbReference type="GO" id="GO:0046983">
    <property type="term" value="F:protein dimerization activity"/>
    <property type="evidence" value="ECO:0007669"/>
    <property type="project" value="InterPro"/>
</dbReference>
<dbReference type="VEuPathDB" id="FungiDB:ASPSYDRAFT_467713"/>
<accession>A0A1L9T589</accession>
<dbReference type="InterPro" id="IPR011598">
    <property type="entry name" value="bHLH_dom"/>
</dbReference>
<dbReference type="Proteomes" id="UP000184356">
    <property type="component" value="Unassembled WGS sequence"/>
</dbReference>
<dbReference type="SMART" id="SM00353">
    <property type="entry name" value="HLH"/>
    <property type="match status" value="1"/>
</dbReference>
<dbReference type="SUPFAM" id="SSF47459">
    <property type="entry name" value="HLH, helix-loop-helix DNA-binding domain"/>
    <property type="match status" value="1"/>
</dbReference>
<feature type="region of interest" description="Disordered" evidence="2">
    <location>
        <begin position="95"/>
        <end position="124"/>
    </location>
</feature>
<gene>
    <name evidence="4" type="ORF">ASPSYDRAFT_467713</name>
</gene>
<dbReference type="InterPro" id="IPR052099">
    <property type="entry name" value="Regulatory_TF_Diverse"/>
</dbReference>
<evidence type="ECO:0000313" key="4">
    <source>
        <dbReference type="EMBL" id="OJJ54531.1"/>
    </source>
</evidence>
<evidence type="ECO:0000313" key="5">
    <source>
        <dbReference type="Proteomes" id="UP000184356"/>
    </source>
</evidence>
<sequence length="171" mass="19058">MNINPDQDQFFPNRNTEESTLASAQRRQMGFHFQSTRRTTAAAAGQQQSGLNPNNQDNQNKQYKRRKSHNLVERRYRVNLNGKFRKLEEVVLQGTASPCASSPCSPQQTPSPRMPSTPQKSRSKARILDGALTYIADLENEVSALKQRLAVSTAGLAEVKSCVDGPEIKVE</sequence>
<dbReference type="EMBL" id="KV878594">
    <property type="protein sequence ID" value="OJJ54531.1"/>
    <property type="molecule type" value="Genomic_DNA"/>
</dbReference>
<feature type="domain" description="BHLH" evidence="3">
    <location>
        <begin position="64"/>
        <end position="138"/>
    </location>
</feature>
<feature type="coiled-coil region" evidence="1">
    <location>
        <begin position="128"/>
        <end position="155"/>
    </location>
</feature>
<evidence type="ECO:0000256" key="2">
    <source>
        <dbReference type="SAM" id="MobiDB-lite"/>
    </source>
</evidence>
<dbReference type="GeneID" id="63763383"/>
<dbReference type="Pfam" id="PF00010">
    <property type="entry name" value="HLH"/>
    <property type="match status" value="1"/>
</dbReference>
<dbReference type="OrthoDB" id="4511011at2759"/>
<name>A0A1L9T589_9EURO</name>
<keyword evidence="1" id="KW-0175">Coiled coil</keyword>
<feature type="compositionally biased region" description="Low complexity" evidence="2">
    <location>
        <begin position="95"/>
        <end position="111"/>
    </location>
</feature>